<keyword evidence="2 4" id="KW-0560">Oxidoreductase</keyword>
<accession>A0ABW4XPM5</accession>
<dbReference type="RefSeq" id="WP_345339459.1">
    <property type="nucleotide sequence ID" value="NZ_BAABLI010000009.1"/>
</dbReference>
<keyword evidence="3" id="KW-0520">NAD</keyword>
<dbReference type="Pfam" id="PF00389">
    <property type="entry name" value="2-Hacid_dh"/>
    <property type="match status" value="1"/>
</dbReference>
<protein>
    <submittedName>
        <fullName evidence="7">D-2-hydroxyacid dehydrogenase</fullName>
    </submittedName>
</protein>
<organism evidence="7 8">
    <name type="scientific">Corallincola platygyrae</name>
    <dbReference type="NCBI Taxonomy" id="1193278"/>
    <lineage>
        <taxon>Bacteria</taxon>
        <taxon>Pseudomonadati</taxon>
        <taxon>Pseudomonadota</taxon>
        <taxon>Gammaproteobacteria</taxon>
        <taxon>Alteromonadales</taxon>
        <taxon>Psychromonadaceae</taxon>
        <taxon>Corallincola</taxon>
    </lineage>
</organism>
<evidence type="ECO:0000256" key="4">
    <source>
        <dbReference type="RuleBase" id="RU003719"/>
    </source>
</evidence>
<dbReference type="InterPro" id="IPR050418">
    <property type="entry name" value="D-iso_2-hydroxyacid_DH_PdxB"/>
</dbReference>
<dbReference type="PROSITE" id="PS00670">
    <property type="entry name" value="D_2_HYDROXYACID_DH_2"/>
    <property type="match status" value="1"/>
</dbReference>
<dbReference type="SUPFAM" id="SSF52283">
    <property type="entry name" value="Formate/glycerate dehydrogenase catalytic domain-like"/>
    <property type="match status" value="1"/>
</dbReference>
<comment type="similarity">
    <text evidence="1 4">Belongs to the D-isomer specific 2-hydroxyacid dehydrogenase family.</text>
</comment>
<sequence length="331" mass="35764">MSEPKSIHLPSLRQGVCLDLDSLHPSDLKLEKLKKSLTEWHFHGHTTQSQLHERIAEAHVIITNKVEIDAAALAAAPDLKLICVAATGVNNIDLIACEEHGVTVVNCRNYGTASVVQHTFALMLSLANQLPANRELLSDRKWQKAPHFAMLNHPPMQLAGKYIGIVGYGALGKAVAHLAEALGMVVLVAERADAETIRPGRVAFKRVLKHADVVTLHCPLTAETRDLIDANALSLMKPDALLINTARGGIVNEHALLDALLSEKLGGAATDVLSKEPPVNSNPLLEVSLPNLIITPHLAWGSQQSRQLLVDQVEENILAAKNGTPIRVVSH</sequence>
<evidence type="ECO:0000256" key="3">
    <source>
        <dbReference type="ARBA" id="ARBA00023027"/>
    </source>
</evidence>
<gene>
    <name evidence="7" type="ORF">ACFSJ3_12250</name>
</gene>
<proteinExistence type="inferred from homology"/>
<dbReference type="InterPro" id="IPR006140">
    <property type="entry name" value="D-isomer_DH_NAD-bd"/>
</dbReference>
<evidence type="ECO:0000256" key="1">
    <source>
        <dbReference type="ARBA" id="ARBA00005854"/>
    </source>
</evidence>
<dbReference type="PROSITE" id="PS00671">
    <property type="entry name" value="D_2_HYDROXYACID_DH_3"/>
    <property type="match status" value="1"/>
</dbReference>
<evidence type="ECO:0000259" key="6">
    <source>
        <dbReference type="Pfam" id="PF02826"/>
    </source>
</evidence>
<keyword evidence="8" id="KW-1185">Reference proteome</keyword>
<evidence type="ECO:0000256" key="2">
    <source>
        <dbReference type="ARBA" id="ARBA00023002"/>
    </source>
</evidence>
<dbReference type="PANTHER" id="PTHR43761:SF1">
    <property type="entry name" value="D-ISOMER SPECIFIC 2-HYDROXYACID DEHYDROGENASE CATALYTIC DOMAIN-CONTAINING PROTEIN-RELATED"/>
    <property type="match status" value="1"/>
</dbReference>
<name>A0ABW4XPM5_9GAMM</name>
<dbReference type="SUPFAM" id="SSF51735">
    <property type="entry name" value="NAD(P)-binding Rossmann-fold domains"/>
    <property type="match status" value="1"/>
</dbReference>
<evidence type="ECO:0000313" key="8">
    <source>
        <dbReference type="Proteomes" id="UP001597380"/>
    </source>
</evidence>
<dbReference type="Pfam" id="PF02826">
    <property type="entry name" value="2-Hacid_dh_C"/>
    <property type="match status" value="1"/>
</dbReference>
<dbReference type="Proteomes" id="UP001597380">
    <property type="component" value="Unassembled WGS sequence"/>
</dbReference>
<evidence type="ECO:0000259" key="5">
    <source>
        <dbReference type="Pfam" id="PF00389"/>
    </source>
</evidence>
<evidence type="ECO:0000313" key="7">
    <source>
        <dbReference type="EMBL" id="MFD2096760.1"/>
    </source>
</evidence>
<dbReference type="PANTHER" id="PTHR43761">
    <property type="entry name" value="D-ISOMER SPECIFIC 2-HYDROXYACID DEHYDROGENASE FAMILY PROTEIN (AFU_ORTHOLOGUE AFUA_1G13630)"/>
    <property type="match status" value="1"/>
</dbReference>
<dbReference type="CDD" id="cd12162">
    <property type="entry name" value="2-Hacid_dh_4"/>
    <property type="match status" value="1"/>
</dbReference>
<comment type="caution">
    <text evidence="7">The sequence shown here is derived from an EMBL/GenBank/DDBJ whole genome shotgun (WGS) entry which is preliminary data.</text>
</comment>
<reference evidence="8" key="1">
    <citation type="journal article" date="2019" name="Int. J. Syst. Evol. Microbiol.">
        <title>The Global Catalogue of Microorganisms (GCM) 10K type strain sequencing project: providing services to taxonomists for standard genome sequencing and annotation.</title>
        <authorList>
            <consortium name="The Broad Institute Genomics Platform"/>
            <consortium name="The Broad Institute Genome Sequencing Center for Infectious Disease"/>
            <person name="Wu L."/>
            <person name="Ma J."/>
        </authorList>
    </citation>
    <scope>NUCLEOTIDE SEQUENCE [LARGE SCALE GENOMIC DNA]</scope>
    <source>
        <strain evidence="8">CGMCC 1.10992</strain>
    </source>
</reference>
<feature type="domain" description="D-isomer specific 2-hydroxyacid dehydrogenase catalytic" evidence="5">
    <location>
        <begin position="29"/>
        <end position="328"/>
    </location>
</feature>
<dbReference type="Gene3D" id="3.40.50.720">
    <property type="entry name" value="NAD(P)-binding Rossmann-like Domain"/>
    <property type="match status" value="2"/>
</dbReference>
<dbReference type="InterPro" id="IPR029753">
    <property type="entry name" value="D-isomer_DH_CS"/>
</dbReference>
<dbReference type="EMBL" id="JBHUHT010000013">
    <property type="protein sequence ID" value="MFD2096760.1"/>
    <property type="molecule type" value="Genomic_DNA"/>
</dbReference>
<dbReference type="InterPro" id="IPR006139">
    <property type="entry name" value="D-isomer_2_OHA_DH_cat_dom"/>
</dbReference>
<feature type="domain" description="D-isomer specific 2-hydroxyacid dehydrogenase NAD-binding" evidence="6">
    <location>
        <begin position="120"/>
        <end position="299"/>
    </location>
</feature>
<dbReference type="InterPro" id="IPR036291">
    <property type="entry name" value="NAD(P)-bd_dom_sf"/>
</dbReference>